<dbReference type="GO" id="GO:0046872">
    <property type="term" value="F:metal ion binding"/>
    <property type="evidence" value="ECO:0007669"/>
    <property type="project" value="UniProtKB-KW"/>
</dbReference>
<accession>A0A2N3LRM4</accession>
<keyword evidence="3" id="KW-0813">Transport</keyword>
<proteinExistence type="predicted"/>
<dbReference type="NCBIfam" id="TIGR02936">
    <property type="entry name" value="fdxN_nitrog"/>
    <property type="match status" value="1"/>
</dbReference>
<dbReference type="GO" id="GO:0051539">
    <property type="term" value="F:4 iron, 4 sulfur cluster binding"/>
    <property type="evidence" value="ECO:0007669"/>
    <property type="project" value="UniProtKB-KW"/>
</dbReference>
<dbReference type="InterPro" id="IPR017900">
    <property type="entry name" value="4Fe4S_Fe_S_CS"/>
</dbReference>
<dbReference type="PROSITE" id="PS00198">
    <property type="entry name" value="4FE4S_FER_1"/>
    <property type="match status" value="1"/>
</dbReference>
<comment type="caution">
    <text evidence="13">The sequence shown here is derived from an EMBL/GenBank/DDBJ whole genome shotgun (WGS) entry which is preliminary data.</text>
</comment>
<evidence type="ECO:0000259" key="12">
    <source>
        <dbReference type="PROSITE" id="PS51379"/>
    </source>
</evidence>
<evidence type="ECO:0000256" key="9">
    <source>
        <dbReference type="ARBA" id="ARBA00023014"/>
    </source>
</evidence>
<evidence type="ECO:0000313" key="13">
    <source>
        <dbReference type="EMBL" id="PKR87261.1"/>
    </source>
</evidence>
<keyword evidence="8" id="KW-0408">Iron</keyword>
<dbReference type="PANTHER" id="PTHR43687:SF1">
    <property type="entry name" value="FERREDOXIN III"/>
    <property type="match status" value="1"/>
</dbReference>
<evidence type="ECO:0000256" key="8">
    <source>
        <dbReference type="ARBA" id="ARBA00023004"/>
    </source>
</evidence>
<organism evidence="13 14">
    <name type="scientific">Pleomorphomonas diazotrophica</name>
    <dbReference type="NCBI Taxonomy" id="1166257"/>
    <lineage>
        <taxon>Bacteria</taxon>
        <taxon>Pseudomonadati</taxon>
        <taxon>Pseudomonadota</taxon>
        <taxon>Alphaproteobacteria</taxon>
        <taxon>Hyphomicrobiales</taxon>
        <taxon>Pleomorphomonadaceae</taxon>
        <taxon>Pleomorphomonas</taxon>
    </lineage>
</organism>
<keyword evidence="9" id="KW-0411">Iron-sulfur</keyword>
<evidence type="ECO:0000256" key="1">
    <source>
        <dbReference type="ARBA" id="ARBA00001966"/>
    </source>
</evidence>
<keyword evidence="5" id="KW-0479">Metal-binding</keyword>
<evidence type="ECO:0000256" key="11">
    <source>
        <dbReference type="ARBA" id="ARBA00030616"/>
    </source>
</evidence>
<evidence type="ECO:0000256" key="3">
    <source>
        <dbReference type="ARBA" id="ARBA00022448"/>
    </source>
</evidence>
<comment type="function">
    <text evidence="2">Ferredoxins are iron-sulfur proteins that transfer electrons in a wide variety of metabolic reactions.</text>
</comment>
<protein>
    <recommendedName>
        <fullName evidence="11">Ferredoxin III</fullName>
    </recommendedName>
</protein>
<dbReference type="EMBL" id="PJNW01000023">
    <property type="protein sequence ID" value="PKR87261.1"/>
    <property type="molecule type" value="Genomic_DNA"/>
</dbReference>
<dbReference type="InterPro" id="IPR050572">
    <property type="entry name" value="Fe-S_Ferredoxin"/>
</dbReference>
<evidence type="ECO:0000256" key="4">
    <source>
        <dbReference type="ARBA" id="ARBA00022485"/>
    </source>
</evidence>
<keyword evidence="7" id="KW-0249">Electron transport</keyword>
<name>A0A2N3LRM4_9HYPH</name>
<sequence>MMADYTTRDGSPWTPLFLVSIDGGACIGCARCFKVCDRDVMHLYGVDDEGEILGKVVEDDDDDFDGELNRKIMVADNDGACIGCNACARVCPKACQSHATPDKLAA</sequence>
<keyword evidence="10" id="KW-0535">Nitrogen fixation</keyword>
<evidence type="ECO:0000256" key="5">
    <source>
        <dbReference type="ARBA" id="ARBA00022723"/>
    </source>
</evidence>
<evidence type="ECO:0000256" key="2">
    <source>
        <dbReference type="ARBA" id="ARBA00003532"/>
    </source>
</evidence>
<evidence type="ECO:0000256" key="7">
    <source>
        <dbReference type="ARBA" id="ARBA00022982"/>
    </source>
</evidence>
<evidence type="ECO:0000313" key="14">
    <source>
        <dbReference type="Proteomes" id="UP000233491"/>
    </source>
</evidence>
<dbReference type="Proteomes" id="UP000233491">
    <property type="component" value="Unassembled WGS sequence"/>
</dbReference>
<feature type="domain" description="4Fe-4S ferredoxin-type" evidence="12">
    <location>
        <begin position="17"/>
        <end position="46"/>
    </location>
</feature>
<gene>
    <name evidence="13" type="primary">fdxB</name>
    <name evidence="13" type="ORF">CXZ10_20905</name>
</gene>
<comment type="cofactor">
    <cofactor evidence="1">
        <name>[4Fe-4S] cluster</name>
        <dbReference type="ChEBI" id="CHEBI:49883"/>
    </cofactor>
</comment>
<dbReference type="Gene3D" id="3.30.70.20">
    <property type="match status" value="1"/>
</dbReference>
<dbReference type="InterPro" id="IPR014283">
    <property type="entry name" value="FdIII_4_nif"/>
</dbReference>
<dbReference type="OrthoDB" id="9810688at2"/>
<reference evidence="13 14" key="1">
    <citation type="submission" date="2017-12" db="EMBL/GenBank/DDBJ databases">
        <title>Anaerobic carbon monoxide metabolism by Pleomorphomonas carboxyditropha sp. nov., a new mesophilic hydrogenogenic carboxidotroph.</title>
        <authorList>
            <person name="Esquivel-Elizondo S."/>
            <person name="Krajmalnik-Brown R."/>
        </authorList>
    </citation>
    <scope>NUCLEOTIDE SEQUENCE [LARGE SCALE GENOMIC DNA]</scope>
    <source>
        <strain evidence="13 14">R5-392</strain>
    </source>
</reference>
<evidence type="ECO:0000256" key="10">
    <source>
        <dbReference type="ARBA" id="ARBA00023231"/>
    </source>
</evidence>
<feature type="domain" description="4Fe-4S ferredoxin-type" evidence="12">
    <location>
        <begin position="70"/>
        <end position="101"/>
    </location>
</feature>
<evidence type="ECO:0000256" key="6">
    <source>
        <dbReference type="ARBA" id="ARBA00022737"/>
    </source>
</evidence>
<dbReference type="Pfam" id="PF13484">
    <property type="entry name" value="Fer4_16"/>
    <property type="match status" value="1"/>
</dbReference>
<dbReference type="PANTHER" id="PTHR43687">
    <property type="entry name" value="ADENYLYLSULFATE REDUCTASE, BETA SUBUNIT"/>
    <property type="match status" value="1"/>
</dbReference>
<dbReference type="InterPro" id="IPR017896">
    <property type="entry name" value="4Fe4S_Fe-S-bd"/>
</dbReference>
<keyword evidence="6" id="KW-0677">Repeat</keyword>
<keyword evidence="4" id="KW-0004">4Fe-4S</keyword>
<dbReference type="SUPFAM" id="SSF54862">
    <property type="entry name" value="4Fe-4S ferredoxins"/>
    <property type="match status" value="1"/>
</dbReference>
<dbReference type="AlphaFoldDB" id="A0A2N3LRM4"/>
<keyword evidence="14" id="KW-1185">Reference proteome</keyword>
<dbReference type="PROSITE" id="PS51379">
    <property type="entry name" value="4FE4S_FER_2"/>
    <property type="match status" value="2"/>
</dbReference>